<evidence type="ECO:0008006" key="3">
    <source>
        <dbReference type="Google" id="ProtNLM"/>
    </source>
</evidence>
<gene>
    <name evidence="1" type="ORF">Mal64_35530</name>
</gene>
<accession>A0A5C5ZHB0</accession>
<comment type="caution">
    <text evidence="1">The sequence shown here is derived from an EMBL/GenBank/DDBJ whole genome shotgun (WGS) entry which is preliminary data.</text>
</comment>
<dbReference type="EMBL" id="SJPQ01000004">
    <property type="protein sequence ID" value="TWT86724.1"/>
    <property type="molecule type" value="Genomic_DNA"/>
</dbReference>
<keyword evidence="2" id="KW-1185">Reference proteome</keyword>
<evidence type="ECO:0000313" key="1">
    <source>
        <dbReference type="EMBL" id="TWT86724.1"/>
    </source>
</evidence>
<proteinExistence type="predicted"/>
<evidence type="ECO:0000313" key="2">
    <source>
        <dbReference type="Proteomes" id="UP000315440"/>
    </source>
</evidence>
<dbReference type="RefSeq" id="WP_231993835.1">
    <property type="nucleotide sequence ID" value="NZ_SJPQ01000004.1"/>
</dbReference>
<protein>
    <recommendedName>
        <fullName evidence="3">Helix-turn-helix domain protein</fullName>
    </recommendedName>
</protein>
<dbReference type="Proteomes" id="UP000315440">
    <property type="component" value="Unassembled WGS sequence"/>
</dbReference>
<organism evidence="1 2">
    <name type="scientific">Pseudobythopirellula maris</name>
    <dbReference type="NCBI Taxonomy" id="2527991"/>
    <lineage>
        <taxon>Bacteria</taxon>
        <taxon>Pseudomonadati</taxon>
        <taxon>Planctomycetota</taxon>
        <taxon>Planctomycetia</taxon>
        <taxon>Pirellulales</taxon>
        <taxon>Lacipirellulaceae</taxon>
        <taxon>Pseudobythopirellula</taxon>
    </lineage>
</organism>
<reference evidence="1 2" key="1">
    <citation type="submission" date="2019-02" db="EMBL/GenBank/DDBJ databases">
        <title>Deep-cultivation of Planctomycetes and their phenomic and genomic characterization uncovers novel biology.</title>
        <authorList>
            <person name="Wiegand S."/>
            <person name="Jogler M."/>
            <person name="Boedeker C."/>
            <person name="Pinto D."/>
            <person name="Vollmers J."/>
            <person name="Rivas-Marin E."/>
            <person name="Kohn T."/>
            <person name="Peeters S.H."/>
            <person name="Heuer A."/>
            <person name="Rast P."/>
            <person name="Oberbeckmann S."/>
            <person name="Bunk B."/>
            <person name="Jeske O."/>
            <person name="Meyerdierks A."/>
            <person name="Storesund J.E."/>
            <person name="Kallscheuer N."/>
            <person name="Luecker S."/>
            <person name="Lage O.M."/>
            <person name="Pohl T."/>
            <person name="Merkel B.J."/>
            <person name="Hornburger P."/>
            <person name="Mueller R.-W."/>
            <person name="Bruemmer F."/>
            <person name="Labrenz M."/>
            <person name="Spormann A.M."/>
            <person name="Op Den Camp H."/>
            <person name="Overmann J."/>
            <person name="Amann R."/>
            <person name="Jetten M.S.M."/>
            <person name="Mascher T."/>
            <person name="Medema M.H."/>
            <person name="Devos D.P."/>
            <person name="Kaster A.-K."/>
            <person name="Ovreas L."/>
            <person name="Rohde M."/>
            <person name="Galperin M.Y."/>
            <person name="Jogler C."/>
        </authorList>
    </citation>
    <scope>NUCLEOTIDE SEQUENCE [LARGE SCALE GENOMIC DNA]</scope>
    <source>
        <strain evidence="1 2">Mal64</strain>
    </source>
</reference>
<sequence length="128" mass="14537">MSQPPTGGSTTAPNGAYSAIDYRWFDDRFAGLRERLLALEESLASLEQKAAENDEPRRPPETREYYSVPEFAGLVGRGEYTVREWCRMARVHAEKCDSGRGEAKSWKIPAGELQRYRDHGLLPATYLR</sequence>
<name>A0A5C5ZHB0_9BACT</name>
<dbReference type="AlphaFoldDB" id="A0A5C5ZHB0"/>